<organism evidence="2 3">
    <name type="scientific">Polyplax serrata</name>
    <name type="common">Common mouse louse</name>
    <dbReference type="NCBI Taxonomy" id="468196"/>
    <lineage>
        <taxon>Eukaryota</taxon>
        <taxon>Metazoa</taxon>
        <taxon>Ecdysozoa</taxon>
        <taxon>Arthropoda</taxon>
        <taxon>Hexapoda</taxon>
        <taxon>Insecta</taxon>
        <taxon>Pterygota</taxon>
        <taxon>Neoptera</taxon>
        <taxon>Paraneoptera</taxon>
        <taxon>Psocodea</taxon>
        <taxon>Troctomorpha</taxon>
        <taxon>Phthiraptera</taxon>
        <taxon>Anoplura</taxon>
        <taxon>Polyplacidae</taxon>
        <taxon>Polyplax</taxon>
    </lineage>
</organism>
<name>A0AAN8S962_POLSC</name>
<sequence>MKVKQYPGRAVLVSKSIGEDNRKMEVMYESSWNDFDWKSDSARLYTNYMDWLQESSDTGSDSEGSSNNRSTVGYYQSYPSHYYNVKNQDVADCHTFRSDAESMSDRSLVINPSTESRLEACENDEERQKGQNKNGRSSNEKVSGKAKESISSTNNQNGYWNGDVERSRLIQANNKNESDQGMVAAVESIHQRNRNSKLEKLIARNGGHDLERKEPSVQLSNGSRKSFQGRAVDESGDVDNCQGPAKSTITYSKSMRCLKEASENGGTRPQLKHSKSMRSLKNRDSQRKSPTSDKFSASSIRKLLKIPEILKTSPGSVRKKDGNETDLQSISNLRAKSLLKGFENPGMHTEENTDQRLSKLLVNSKPFSTASQSRLDAYEENDECLDHSNKGVHSLGEGFRSDPGFWERDRRIAVDKDGLDEVDKAALDPEINNRLMDFYSKNGKEGKSILKTLTLRLKKKITNKEKSMSGGKDSNSDEYIRAGLYTRQKKTETPGYVTMQPQSNESLCKDPDFLIPRPKLIVPVHTYGIRKRRTGNMMHSIRTRSDDTTLCSGDTKKTHHTSCPGRFPEVEVTW</sequence>
<feature type="compositionally biased region" description="Basic and acidic residues" evidence="1">
    <location>
        <begin position="204"/>
        <end position="215"/>
    </location>
</feature>
<accession>A0AAN8S962</accession>
<evidence type="ECO:0000256" key="1">
    <source>
        <dbReference type="SAM" id="MobiDB-lite"/>
    </source>
</evidence>
<feature type="region of interest" description="Disordered" evidence="1">
    <location>
        <begin position="204"/>
        <end position="246"/>
    </location>
</feature>
<evidence type="ECO:0000313" key="2">
    <source>
        <dbReference type="EMBL" id="KAK6628431.1"/>
    </source>
</evidence>
<feature type="compositionally biased region" description="Basic and acidic residues" evidence="1">
    <location>
        <begin position="281"/>
        <end position="291"/>
    </location>
</feature>
<feature type="compositionally biased region" description="Polar residues" evidence="1">
    <location>
        <begin position="149"/>
        <end position="159"/>
    </location>
</feature>
<comment type="caution">
    <text evidence="2">The sequence shown here is derived from an EMBL/GenBank/DDBJ whole genome shotgun (WGS) entry which is preliminary data.</text>
</comment>
<proteinExistence type="predicted"/>
<feature type="compositionally biased region" description="Basic and acidic residues" evidence="1">
    <location>
        <begin position="138"/>
        <end position="148"/>
    </location>
</feature>
<feature type="region of interest" description="Disordered" evidence="1">
    <location>
        <begin position="101"/>
        <end position="161"/>
    </location>
</feature>
<dbReference type="AlphaFoldDB" id="A0AAN8S962"/>
<feature type="compositionally biased region" description="Basic residues" evidence="1">
    <location>
        <begin position="270"/>
        <end position="280"/>
    </location>
</feature>
<gene>
    <name evidence="2" type="ORF">RUM43_002245</name>
</gene>
<evidence type="ECO:0000313" key="3">
    <source>
        <dbReference type="Proteomes" id="UP001372834"/>
    </source>
</evidence>
<protein>
    <submittedName>
        <fullName evidence="2">Uncharacterized protein</fullName>
    </submittedName>
</protein>
<feature type="compositionally biased region" description="Polar residues" evidence="1">
    <location>
        <begin position="217"/>
        <end position="226"/>
    </location>
</feature>
<dbReference type="EMBL" id="JAWJWE010000036">
    <property type="protein sequence ID" value="KAK6628431.1"/>
    <property type="molecule type" value="Genomic_DNA"/>
</dbReference>
<reference evidence="2 3" key="1">
    <citation type="submission" date="2023-10" db="EMBL/GenBank/DDBJ databases">
        <title>Genomes of two closely related lineages of the louse Polyplax serrata with different host specificities.</title>
        <authorList>
            <person name="Martinu J."/>
            <person name="Tarabai H."/>
            <person name="Stefka J."/>
            <person name="Hypsa V."/>
        </authorList>
    </citation>
    <scope>NUCLEOTIDE SEQUENCE [LARGE SCALE GENOMIC DNA]</scope>
    <source>
        <strain evidence="2">HR10_N</strain>
    </source>
</reference>
<feature type="region of interest" description="Disordered" evidence="1">
    <location>
        <begin position="259"/>
        <end position="298"/>
    </location>
</feature>
<dbReference type="Proteomes" id="UP001372834">
    <property type="component" value="Unassembled WGS sequence"/>
</dbReference>